<organism evidence="1 2">
    <name type="scientific">Brachionus plicatilis</name>
    <name type="common">Marine rotifer</name>
    <name type="synonym">Brachionus muelleri</name>
    <dbReference type="NCBI Taxonomy" id="10195"/>
    <lineage>
        <taxon>Eukaryota</taxon>
        <taxon>Metazoa</taxon>
        <taxon>Spiralia</taxon>
        <taxon>Gnathifera</taxon>
        <taxon>Rotifera</taxon>
        <taxon>Eurotatoria</taxon>
        <taxon>Monogononta</taxon>
        <taxon>Pseudotrocha</taxon>
        <taxon>Ploima</taxon>
        <taxon>Brachionidae</taxon>
        <taxon>Brachionus</taxon>
    </lineage>
</organism>
<reference evidence="1 2" key="1">
    <citation type="journal article" date="2018" name="Sci. Rep.">
        <title>Genomic signatures of local adaptation to the degree of environmental predictability in rotifers.</title>
        <authorList>
            <person name="Franch-Gras L."/>
            <person name="Hahn C."/>
            <person name="Garcia-Roger E.M."/>
            <person name="Carmona M.J."/>
            <person name="Serra M."/>
            <person name="Gomez A."/>
        </authorList>
    </citation>
    <scope>NUCLEOTIDE SEQUENCE [LARGE SCALE GENOMIC DNA]</scope>
    <source>
        <strain evidence="1">HYR1</strain>
    </source>
</reference>
<keyword evidence="2" id="KW-1185">Reference proteome</keyword>
<sequence>MKYFIFIPYLGAFNYLIIEFYSITDAVESEYSQKLTENRYFSLNENKNTIISFKCDQNHPLNHLCETLTRPLISF</sequence>
<name>A0A3M7SCV2_BRAPC</name>
<proteinExistence type="predicted"/>
<comment type="caution">
    <text evidence="1">The sequence shown here is derived from an EMBL/GenBank/DDBJ whole genome shotgun (WGS) entry which is preliminary data.</text>
</comment>
<dbReference type="Proteomes" id="UP000276133">
    <property type="component" value="Unassembled WGS sequence"/>
</dbReference>
<dbReference type="AlphaFoldDB" id="A0A3M7SCV2"/>
<gene>
    <name evidence="1" type="ORF">BpHYR1_046029</name>
</gene>
<accession>A0A3M7SCV2</accession>
<evidence type="ECO:0000313" key="2">
    <source>
        <dbReference type="Proteomes" id="UP000276133"/>
    </source>
</evidence>
<dbReference type="EMBL" id="REGN01001649">
    <property type="protein sequence ID" value="RNA33350.1"/>
    <property type="molecule type" value="Genomic_DNA"/>
</dbReference>
<evidence type="ECO:0000313" key="1">
    <source>
        <dbReference type="EMBL" id="RNA33350.1"/>
    </source>
</evidence>
<protein>
    <submittedName>
        <fullName evidence="1">Uncharacterized protein</fullName>
    </submittedName>
</protein>